<dbReference type="KEGG" id="bpb:bpr_I2932"/>
<feature type="DNA-binding region" description="H-T-H motif" evidence="2">
    <location>
        <begin position="29"/>
        <end position="48"/>
    </location>
</feature>
<dbReference type="PANTHER" id="PTHR43479">
    <property type="entry name" value="ACREF/ENVCD OPERON REPRESSOR-RELATED"/>
    <property type="match status" value="1"/>
</dbReference>
<dbReference type="PANTHER" id="PTHR43479:SF11">
    <property type="entry name" value="ACREF_ENVCD OPERON REPRESSOR-RELATED"/>
    <property type="match status" value="1"/>
</dbReference>
<dbReference type="InterPro" id="IPR001647">
    <property type="entry name" value="HTH_TetR"/>
</dbReference>
<dbReference type="AlphaFoldDB" id="E0RVY0"/>
<dbReference type="SUPFAM" id="SSF46689">
    <property type="entry name" value="Homeodomain-like"/>
    <property type="match status" value="1"/>
</dbReference>
<dbReference type="eggNOG" id="COG1309">
    <property type="taxonomic scope" value="Bacteria"/>
</dbReference>
<organism evidence="4 5">
    <name type="scientific">Butyrivibrio proteoclasticus (strain ATCC 51982 / DSM 14932 / B316)</name>
    <name type="common">Clostridium proteoclasticum</name>
    <dbReference type="NCBI Taxonomy" id="515622"/>
    <lineage>
        <taxon>Bacteria</taxon>
        <taxon>Bacillati</taxon>
        <taxon>Bacillota</taxon>
        <taxon>Clostridia</taxon>
        <taxon>Lachnospirales</taxon>
        <taxon>Lachnospiraceae</taxon>
        <taxon>Butyrivibrio</taxon>
    </lineage>
</organism>
<sequence>MPKIIDNLREQIQIEAMHQILNNGYAKTTIRSVANGCNIAVGTLYNYFKSKDELIVSFMLEDWEQCVSVITAIQDSDPEAFLRQAHSALDKFIRKYERLFSDEDAQRVFSDVISKRQVQFKARIAQLIARAVENSDYDDIEFLTLHIAESIIRWTMANIPFDKQYSIIKKLV</sequence>
<evidence type="ECO:0000256" key="1">
    <source>
        <dbReference type="ARBA" id="ARBA00023125"/>
    </source>
</evidence>
<gene>
    <name evidence="4" type="ordered locus">bpr_I2932</name>
</gene>
<dbReference type="Proteomes" id="UP000001299">
    <property type="component" value="Chromosome 1"/>
</dbReference>
<proteinExistence type="predicted"/>
<feature type="domain" description="HTH tetR-type" evidence="3">
    <location>
        <begin position="6"/>
        <end position="66"/>
    </location>
</feature>
<accession>E0RVY0</accession>
<dbReference type="InterPro" id="IPR009057">
    <property type="entry name" value="Homeodomain-like_sf"/>
</dbReference>
<protein>
    <submittedName>
        <fullName evidence="4">Transcriptional regulator TetR family</fullName>
    </submittedName>
</protein>
<dbReference type="HOGENOM" id="CLU_1494883_0_0_9"/>
<dbReference type="InterPro" id="IPR023772">
    <property type="entry name" value="DNA-bd_HTH_TetR-type_CS"/>
</dbReference>
<dbReference type="EMBL" id="CP001810">
    <property type="protein sequence ID" value="ADL35662.1"/>
    <property type="molecule type" value="Genomic_DNA"/>
</dbReference>
<dbReference type="GO" id="GO:0003677">
    <property type="term" value="F:DNA binding"/>
    <property type="evidence" value="ECO:0007669"/>
    <property type="project" value="UniProtKB-UniRule"/>
</dbReference>
<evidence type="ECO:0000259" key="3">
    <source>
        <dbReference type="PROSITE" id="PS50977"/>
    </source>
</evidence>
<keyword evidence="1 2" id="KW-0238">DNA-binding</keyword>
<name>E0RVY0_BUTPB</name>
<evidence type="ECO:0000313" key="5">
    <source>
        <dbReference type="Proteomes" id="UP000001299"/>
    </source>
</evidence>
<dbReference type="STRING" id="515622.bpr_I2932"/>
<dbReference type="PROSITE" id="PS01081">
    <property type="entry name" value="HTH_TETR_1"/>
    <property type="match status" value="1"/>
</dbReference>
<dbReference type="PROSITE" id="PS50977">
    <property type="entry name" value="HTH_TETR_2"/>
    <property type="match status" value="1"/>
</dbReference>
<reference evidence="4 5" key="1">
    <citation type="journal article" date="2010" name="PLoS ONE">
        <title>The glycobiome of the rumen bacterium Butyrivibrio proteoclasticus B316(T) highlights adaptation to a polysaccharide-rich environment.</title>
        <authorList>
            <person name="Kelly W.J."/>
            <person name="Leahy S.C."/>
            <person name="Altermann E."/>
            <person name="Yeoman C.J."/>
            <person name="Dunne J.C."/>
            <person name="Kong Z."/>
            <person name="Pacheco D.M."/>
            <person name="Li D."/>
            <person name="Noel S.J."/>
            <person name="Moon C.D."/>
            <person name="Cookson A.L."/>
            <person name="Attwood G.T."/>
        </authorList>
    </citation>
    <scope>NUCLEOTIDE SEQUENCE [LARGE SCALE GENOMIC DNA]</scope>
    <source>
        <strain evidence="5">ATCC 51982 / DSM 14932 / B316</strain>
    </source>
</reference>
<dbReference type="Gene3D" id="1.10.357.10">
    <property type="entry name" value="Tetracycline Repressor, domain 2"/>
    <property type="match status" value="1"/>
</dbReference>
<dbReference type="Pfam" id="PF00440">
    <property type="entry name" value="TetR_N"/>
    <property type="match status" value="1"/>
</dbReference>
<dbReference type="InterPro" id="IPR050624">
    <property type="entry name" value="HTH-type_Tx_Regulator"/>
</dbReference>
<evidence type="ECO:0000313" key="4">
    <source>
        <dbReference type="EMBL" id="ADL35662.1"/>
    </source>
</evidence>
<evidence type="ECO:0000256" key="2">
    <source>
        <dbReference type="PROSITE-ProRule" id="PRU00335"/>
    </source>
</evidence>
<keyword evidence="5" id="KW-1185">Reference proteome</keyword>